<name>A0A8S5SGH6_9CAUD</name>
<dbReference type="InterPro" id="IPR032481">
    <property type="entry name" value="DUF5055"/>
</dbReference>
<sequence length="111" mass="12714">MAKTICFNYDGKDYTLEYTRASVRTMENRGFKPGDLVEKPMNTLPELFAGAFIANHRFTKRDVIDEIYAAMGNKEELVNKLAEMYNEPINALMAEPDNDGGEKNVKWDANW</sequence>
<organism evidence="1">
    <name type="scientific">Siphoviridae sp. ctzyE57</name>
    <dbReference type="NCBI Taxonomy" id="2827982"/>
    <lineage>
        <taxon>Viruses</taxon>
        <taxon>Duplodnaviria</taxon>
        <taxon>Heunggongvirae</taxon>
        <taxon>Uroviricota</taxon>
        <taxon>Caudoviricetes</taxon>
    </lineage>
</organism>
<evidence type="ECO:0000313" key="1">
    <source>
        <dbReference type="EMBL" id="DAF50156.1"/>
    </source>
</evidence>
<dbReference type="Pfam" id="PF16478">
    <property type="entry name" value="DUF5055"/>
    <property type="match status" value="1"/>
</dbReference>
<protein>
    <recommendedName>
        <fullName evidence="2">Tail assembly chaperone</fullName>
    </recommendedName>
</protein>
<evidence type="ECO:0008006" key="2">
    <source>
        <dbReference type="Google" id="ProtNLM"/>
    </source>
</evidence>
<accession>A0A8S5SGH6</accession>
<reference evidence="1" key="1">
    <citation type="journal article" date="2021" name="Proc. Natl. Acad. Sci. U.S.A.">
        <title>A Catalog of Tens of Thousands of Viruses from Human Metagenomes Reveals Hidden Associations with Chronic Diseases.</title>
        <authorList>
            <person name="Tisza M.J."/>
            <person name="Buck C.B."/>
        </authorList>
    </citation>
    <scope>NUCLEOTIDE SEQUENCE</scope>
    <source>
        <strain evidence="1">CtzyE57</strain>
    </source>
</reference>
<dbReference type="EMBL" id="BK032592">
    <property type="protein sequence ID" value="DAF50156.1"/>
    <property type="molecule type" value="Genomic_DNA"/>
</dbReference>
<proteinExistence type="predicted"/>